<keyword evidence="2" id="KW-0560">Oxidoreductase</keyword>
<name>A0A399J1F9_9RHOB</name>
<dbReference type="Proteomes" id="UP000265848">
    <property type="component" value="Unassembled WGS sequence"/>
</dbReference>
<dbReference type="EMBL" id="QWJJ01000006">
    <property type="protein sequence ID" value="RII39263.1"/>
    <property type="molecule type" value="Genomic_DNA"/>
</dbReference>
<evidence type="ECO:0000256" key="1">
    <source>
        <dbReference type="ARBA" id="ARBA00006484"/>
    </source>
</evidence>
<sequence length="245" mass="26166">MTKPSVLILGGRSDIGLATARAFAAQGHPIRLAARQSALLDPERADIALRHDVDVTLHDFDVLATDSHAAFLDSLPDLPGIAVCAVGAGGDQEESERDSDAAVQVMRTNFEGPAAIFTQLANRFETRGSGTLVGISSVAGERGRATNYVYGSAKAGYTAFLSGLRNRLASKGVHVVTVLPGFVATRMTRDMDLPAALTAQPAEVGAAIAKAVARRKDVIYTRPVWRLIMMIIRNIPEKIFKGMRL</sequence>
<dbReference type="PANTHER" id="PTHR44196">
    <property type="entry name" value="DEHYDROGENASE/REDUCTASE SDR FAMILY MEMBER 7B"/>
    <property type="match status" value="1"/>
</dbReference>
<reference evidence="3 4" key="1">
    <citation type="submission" date="2018-08" db="EMBL/GenBank/DDBJ databases">
        <title>Pseudooceanicola sediminis CY03 in the family Rhodobacteracea.</title>
        <authorList>
            <person name="Zhang Y.-J."/>
        </authorList>
    </citation>
    <scope>NUCLEOTIDE SEQUENCE [LARGE SCALE GENOMIC DNA]</scope>
    <source>
        <strain evidence="3 4">CY03</strain>
    </source>
</reference>
<protein>
    <submittedName>
        <fullName evidence="3">SDR family oxidoreductase</fullName>
    </submittedName>
</protein>
<accession>A0A399J1F9</accession>
<proteinExistence type="inferred from homology"/>
<organism evidence="3 4">
    <name type="scientific">Pseudooceanicola sediminis</name>
    <dbReference type="NCBI Taxonomy" id="2211117"/>
    <lineage>
        <taxon>Bacteria</taxon>
        <taxon>Pseudomonadati</taxon>
        <taxon>Pseudomonadota</taxon>
        <taxon>Alphaproteobacteria</taxon>
        <taxon>Rhodobacterales</taxon>
        <taxon>Paracoccaceae</taxon>
        <taxon>Pseudooceanicola</taxon>
    </lineage>
</organism>
<evidence type="ECO:0000313" key="4">
    <source>
        <dbReference type="Proteomes" id="UP000265848"/>
    </source>
</evidence>
<dbReference type="SUPFAM" id="SSF51735">
    <property type="entry name" value="NAD(P)-binding Rossmann-fold domains"/>
    <property type="match status" value="1"/>
</dbReference>
<dbReference type="GO" id="GO:0016020">
    <property type="term" value="C:membrane"/>
    <property type="evidence" value="ECO:0007669"/>
    <property type="project" value="TreeGrafter"/>
</dbReference>
<dbReference type="CDD" id="cd05233">
    <property type="entry name" value="SDR_c"/>
    <property type="match status" value="1"/>
</dbReference>
<dbReference type="GO" id="GO:0016491">
    <property type="term" value="F:oxidoreductase activity"/>
    <property type="evidence" value="ECO:0007669"/>
    <property type="project" value="UniProtKB-KW"/>
</dbReference>
<dbReference type="Gene3D" id="3.40.50.720">
    <property type="entry name" value="NAD(P)-binding Rossmann-like Domain"/>
    <property type="match status" value="1"/>
</dbReference>
<evidence type="ECO:0000313" key="3">
    <source>
        <dbReference type="EMBL" id="RII39263.1"/>
    </source>
</evidence>
<gene>
    <name evidence="3" type="ORF">DL237_08950</name>
</gene>
<dbReference type="PRINTS" id="PR00081">
    <property type="entry name" value="GDHRDH"/>
</dbReference>
<comment type="caution">
    <text evidence="3">The sequence shown here is derived from an EMBL/GenBank/DDBJ whole genome shotgun (WGS) entry which is preliminary data.</text>
</comment>
<keyword evidence="4" id="KW-1185">Reference proteome</keyword>
<dbReference type="PANTHER" id="PTHR44196:SF1">
    <property type="entry name" value="DEHYDROGENASE_REDUCTASE SDR FAMILY MEMBER 7B"/>
    <property type="match status" value="1"/>
</dbReference>
<evidence type="ECO:0000256" key="2">
    <source>
        <dbReference type="ARBA" id="ARBA00023002"/>
    </source>
</evidence>
<dbReference type="NCBIfam" id="NF005489">
    <property type="entry name" value="PRK07102.1"/>
    <property type="match status" value="1"/>
</dbReference>
<dbReference type="Pfam" id="PF00106">
    <property type="entry name" value="adh_short"/>
    <property type="match status" value="1"/>
</dbReference>
<dbReference type="RefSeq" id="WP_119398702.1">
    <property type="nucleotide sequence ID" value="NZ_QWJJ01000006.1"/>
</dbReference>
<dbReference type="InterPro" id="IPR002347">
    <property type="entry name" value="SDR_fam"/>
</dbReference>
<dbReference type="OrthoDB" id="335726at2"/>
<comment type="similarity">
    <text evidence="1">Belongs to the short-chain dehydrogenases/reductases (SDR) family.</text>
</comment>
<dbReference type="AlphaFoldDB" id="A0A399J1F9"/>
<dbReference type="InterPro" id="IPR036291">
    <property type="entry name" value="NAD(P)-bd_dom_sf"/>
</dbReference>